<keyword evidence="6" id="KW-0808">Transferase</keyword>
<evidence type="ECO:0000256" key="4">
    <source>
        <dbReference type="HAMAP-Rule" id="MF_00469"/>
    </source>
</evidence>
<dbReference type="AlphaFoldDB" id="A0A6L3ZFK9"/>
<dbReference type="PANTHER" id="PTHR43846:SF1">
    <property type="entry name" value="TRNA URIDINE(34) HYDROXYLASE"/>
    <property type="match status" value="1"/>
</dbReference>
<dbReference type="HAMAP" id="MF_00469">
    <property type="entry name" value="TrhO"/>
    <property type="match status" value="1"/>
</dbReference>
<dbReference type="GO" id="GO:0016705">
    <property type="term" value="F:oxidoreductase activity, acting on paired donors, with incorporation or reduction of molecular oxygen"/>
    <property type="evidence" value="ECO:0007669"/>
    <property type="project" value="UniProtKB-UniRule"/>
</dbReference>
<comment type="caution">
    <text evidence="6">The sequence shown here is derived from an EMBL/GenBank/DDBJ whole genome shotgun (WGS) entry which is preliminary data.</text>
</comment>
<dbReference type="Pfam" id="PF00581">
    <property type="entry name" value="Rhodanese"/>
    <property type="match status" value="1"/>
</dbReference>
<feature type="domain" description="Rhodanese" evidence="5">
    <location>
        <begin position="158"/>
        <end position="252"/>
    </location>
</feature>
<proteinExistence type="inferred from homology"/>
<dbReference type="EC" id="1.14.-.-" evidence="4"/>
<dbReference type="InterPro" id="IPR040503">
    <property type="entry name" value="TRHO_N"/>
</dbReference>
<comment type="similarity">
    <text evidence="4">Belongs to the TrhO family.</text>
</comment>
<keyword evidence="7" id="KW-1185">Reference proteome</keyword>
<dbReference type="CDD" id="cd01518">
    <property type="entry name" value="RHOD_YceA"/>
    <property type="match status" value="1"/>
</dbReference>
<protein>
    <recommendedName>
        <fullName evidence="4">tRNA uridine(34) hydroxylase</fullName>
        <ecNumber evidence="4">1.14.-.-</ecNumber>
    </recommendedName>
    <alternativeName>
        <fullName evidence="4">tRNA hydroxylation protein O</fullName>
    </alternativeName>
</protein>
<dbReference type="InterPro" id="IPR036873">
    <property type="entry name" value="Rhodanese-like_dom_sf"/>
</dbReference>
<dbReference type="SUPFAM" id="SSF52821">
    <property type="entry name" value="Rhodanese/Cell cycle control phosphatase"/>
    <property type="match status" value="1"/>
</dbReference>
<comment type="catalytic activity">
    <reaction evidence="4">
        <text>uridine(34) in tRNA + AH2 + O2 = 5-hydroxyuridine(34) in tRNA + A + H2O</text>
        <dbReference type="Rhea" id="RHEA:64224"/>
        <dbReference type="Rhea" id="RHEA-COMP:11727"/>
        <dbReference type="Rhea" id="RHEA-COMP:13381"/>
        <dbReference type="ChEBI" id="CHEBI:13193"/>
        <dbReference type="ChEBI" id="CHEBI:15377"/>
        <dbReference type="ChEBI" id="CHEBI:15379"/>
        <dbReference type="ChEBI" id="CHEBI:17499"/>
        <dbReference type="ChEBI" id="CHEBI:65315"/>
        <dbReference type="ChEBI" id="CHEBI:136877"/>
    </reaction>
</comment>
<dbReference type="RefSeq" id="WP_151693625.1">
    <property type="nucleotide sequence ID" value="NZ_BMGX01000001.1"/>
</dbReference>
<dbReference type="Gene3D" id="3.40.250.10">
    <property type="entry name" value="Rhodanese-like domain"/>
    <property type="match status" value="1"/>
</dbReference>
<comment type="function">
    <text evidence="3">Catalyzes oxygen-dependent 5-hydroxyuridine (ho5U) modification at position 34 in tRNAs, the first step in 5-carboxymethoxyuridine (cmo5U) biosynthesis. May be part of an alternate pathway, which is able to bypass cmo5U biogenesis in a subset of tRNAs under aerobic conditions.</text>
</comment>
<sequence>MQEENTEGTPKKAKRFLYNRYSREDLQKRLDAEEFNRRTVSFYRYVIIEDPEAMRHRLYAMWDDLGCLGRIYIAREGINAQMNVPEHNWDQFVQQLYAMDEFANVPFKIAVEDDGKSFLKLTVKVRNQIVADGLAEDEYDVTNVGRHLTAREWNELMDSGEAIVVDMRNHYETEIGHFENAILPDAETFRDELPEVLDKLQGVKDKPILLYCTGGIRCEKTSAYLKHHGFENVNQLHGGIIDYARQLKEEELPNKFHGKNFVFDDRLGESISHEVISNCHQCGRPCDTHVNCANQACNLLFIQCEECAEKFEHTCGDECQEIIHLPEEDQEVIRKKWAAEGRTKKRYHKSDC</sequence>
<dbReference type="OrthoDB" id="9778326at2"/>
<dbReference type="PANTHER" id="PTHR43846">
    <property type="entry name" value="UPF0176 PROTEIN YCEA"/>
    <property type="match status" value="1"/>
</dbReference>
<dbReference type="EMBL" id="WBVQ01000002">
    <property type="protein sequence ID" value="KAB2816197.1"/>
    <property type="molecule type" value="Genomic_DNA"/>
</dbReference>
<dbReference type="GO" id="GO:0006400">
    <property type="term" value="P:tRNA modification"/>
    <property type="evidence" value="ECO:0007669"/>
    <property type="project" value="UniProtKB-UniRule"/>
</dbReference>
<dbReference type="NCBIfam" id="NF001135">
    <property type="entry name" value="PRK00142.1-3"/>
    <property type="match status" value="1"/>
</dbReference>
<dbReference type="InterPro" id="IPR001763">
    <property type="entry name" value="Rhodanese-like_dom"/>
</dbReference>
<evidence type="ECO:0000259" key="5">
    <source>
        <dbReference type="PROSITE" id="PS50206"/>
    </source>
</evidence>
<evidence type="ECO:0000256" key="1">
    <source>
        <dbReference type="ARBA" id="ARBA00022694"/>
    </source>
</evidence>
<evidence type="ECO:0000313" key="6">
    <source>
        <dbReference type="EMBL" id="KAB2816197.1"/>
    </source>
</evidence>
<evidence type="ECO:0000313" key="7">
    <source>
        <dbReference type="Proteomes" id="UP000484164"/>
    </source>
</evidence>
<dbReference type="InterPro" id="IPR022111">
    <property type="entry name" value="Rhodanese_C"/>
</dbReference>
<reference evidence="6 7" key="1">
    <citation type="submission" date="2019-10" db="EMBL/GenBank/DDBJ databases">
        <title>Genome sequence of Phaeocystidibacter marisrubri JCM30614 (type strain).</title>
        <authorList>
            <person name="Bowman J.P."/>
        </authorList>
    </citation>
    <scope>NUCLEOTIDE SEQUENCE [LARGE SCALE GENOMIC DNA]</scope>
    <source>
        <strain evidence="6 7">JCM 30614</strain>
    </source>
</reference>
<dbReference type="Pfam" id="PF17773">
    <property type="entry name" value="UPF0176_N"/>
    <property type="match status" value="1"/>
</dbReference>
<dbReference type="NCBIfam" id="NF001133">
    <property type="entry name" value="PRK00142.1-1"/>
    <property type="match status" value="1"/>
</dbReference>
<keyword evidence="2 4" id="KW-0560">Oxidoreductase</keyword>
<dbReference type="Gene3D" id="3.30.70.100">
    <property type="match status" value="1"/>
</dbReference>
<dbReference type="InterPro" id="IPR020936">
    <property type="entry name" value="TrhO"/>
</dbReference>
<dbReference type="PROSITE" id="PS50206">
    <property type="entry name" value="RHODANESE_3"/>
    <property type="match status" value="1"/>
</dbReference>
<name>A0A6L3ZFK9_9FLAO</name>
<gene>
    <name evidence="4" type="primary">trhO</name>
    <name evidence="6" type="ORF">F8C82_10955</name>
</gene>
<evidence type="ECO:0000256" key="3">
    <source>
        <dbReference type="ARBA" id="ARBA00045625"/>
    </source>
</evidence>
<organism evidence="6 7">
    <name type="scientific">Phaeocystidibacter marisrubri</name>
    <dbReference type="NCBI Taxonomy" id="1577780"/>
    <lineage>
        <taxon>Bacteria</taxon>
        <taxon>Pseudomonadati</taxon>
        <taxon>Bacteroidota</taxon>
        <taxon>Flavobacteriia</taxon>
        <taxon>Flavobacteriales</taxon>
        <taxon>Phaeocystidibacteraceae</taxon>
        <taxon>Phaeocystidibacter</taxon>
    </lineage>
</organism>
<dbReference type="Pfam" id="PF12368">
    <property type="entry name" value="Rhodanese_C"/>
    <property type="match status" value="1"/>
</dbReference>
<evidence type="ECO:0000256" key="2">
    <source>
        <dbReference type="ARBA" id="ARBA00023002"/>
    </source>
</evidence>
<accession>A0A6L3ZFK9</accession>
<dbReference type="GO" id="GO:0016740">
    <property type="term" value="F:transferase activity"/>
    <property type="evidence" value="ECO:0007669"/>
    <property type="project" value="UniProtKB-KW"/>
</dbReference>
<dbReference type="SMART" id="SM00450">
    <property type="entry name" value="RHOD"/>
    <property type="match status" value="1"/>
</dbReference>
<keyword evidence="1 4" id="KW-0819">tRNA processing</keyword>
<dbReference type="Proteomes" id="UP000484164">
    <property type="component" value="Unassembled WGS sequence"/>
</dbReference>